<evidence type="ECO:0000313" key="2">
    <source>
        <dbReference type="Proteomes" id="UP000063387"/>
    </source>
</evidence>
<reference evidence="1 2" key="1">
    <citation type="journal article" date="2016" name="Genome Announc.">
        <title>Draft Genome Sequence of 'Halomonas chromatireducens' Strain AGD 8-3, a Haloalkaliphilic Chromate- and Selenite-Reducing Gammaproteobacterium.</title>
        <authorList>
            <person name="Sharko F.S."/>
            <person name="Shapovalova A.A."/>
            <person name="Tsygankova S.V."/>
            <person name="Komova A.V."/>
            <person name="Boulygina E.S."/>
            <person name="Teslyuk A.B."/>
            <person name="Gotovtsev P.M."/>
            <person name="Namsaraev Z.B."/>
            <person name="Khijniak T.V."/>
            <person name="Nedoluzhko A.V."/>
            <person name="Vasilov R.G."/>
        </authorList>
    </citation>
    <scope>NUCLEOTIDE SEQUENCE [LARGE SCALE GENOMIC DNA]</scope>
    <source>
        <strain evidence="1 2">AGD 8-3</strain>
    </source>
</reference>
<dbReference type="Proteomes" id="UP000063387">
    <property type="component" value="Chromosome"/>
</dbReference>
<dbReference type="STRING" id="507626.LOKO_03211"/>
<keyword evidence="2" id="KW-1185">Reference proteome</keyword>
<dbReference type="EMBL" id="CP014226">
    <property type="protein sequence ID" value="AMD02257.1"/>
    <property type="molecule type" value="Genomic_DNA"/>
</dbReference>
<dbReference type="PATRIC" id="fig|507626.3.peg.3206"/>
<dbReference type="AlphaFoldDB" id="A0A109UN20"/>
<reference evidence="1 2" key="2">
    <citation type="submission" date="2016-02" db="EMBL/GenBank/DDBJ databases">
        <authorList>
            <person name="Wen L."/>
            <person name="He K."/>
            <person name="Yang H."/>
        </authorList>
    </citation>
    <scope>NUCLEOTIDE SEQUENCE [LARGE SCALE GENOMIC DNA]</scope>
    <source>
        <strain evidence="1 2">AGD 8-3</strain>
    </source>
</reference>
<accession>A0A109UN20</accession>
<sequence>MMNIATQKNQPYEAEVLQFWATQAQLQQTAFDALADYLSMASTAPLACAQAATGRHTH</sequence>
<organism evidence="1 2">
    <name type="scientific">Halomonas chromatireducens</name>
    <dbReference type="NCBI Taxonomy" id="507626"/>
    <lineage>
        <taxon>Bacteria</taxon>
        <taxon>Pseudomonadati</taxon>
        <taxon>Pseudomonadota</taxon>
        <taxon>Gammaproteobacteria</taxon>
        <taxon>Oceanospirillales</taxon>
        <taxon>Halomonadaceae</taxon>
        <taxon>Halomonas</taxon>
    </lineage>
</organism>
<protein>
    <submittedName>
        <fullName evidence="1">Uncharacterized protein</fullName>
    </submittedName>
</protein>
<evidence type="ECO:0000313" key="1">
    <source>
        <dbReference type="EMBL" id="AMD02257.1"/>
    </source>
</evidence>
<gene>
    <name evidence="1" type="ORF">LOKO_03211</name>
</gene>
<dbReference type="KEGG" id="hco:LOKO_03211"/>
<name>A0A109UN20_9GAMM</name>
<proteinExistence type="predicted"/>